<feature type="transmembrane region" description="Helical" evidence="12">
    <location>
        <begin position="294"/>
        <end position="314"/>
    </location>
</feature>
<dbReference type="Pfam" id="PF05631">
    <property type="entry name" value="MFS_5"/>
    <property type="match status" value="1"/>
</dbReference>
<dbReference type="GO" id="GO:0005886">
    <property type="term" value="C:plasma membrane"/>
    <property type="evidence" value="ECO:0007669"/>
    <property type="project" value="UniProtKB-SubCell"/>
</dbReference>
<evidence type="ECO:0000256" key="11">
    <source>
        <dbReference type="ARBA" id="ARBA00032555"/>
    </source>
</evidence>
<feature type="transmembrane region" description="Helical" evidence="12">
    <location>
        <begin position="148"/>
        <end position="169"/>
    </location>
</feature>
<feature type="transmembrane region" description="Helical" evidence="12">
    <location>
        <begin position="104"/>
        <end position="127"/>
    </location>
</feature>
<feature type="transmembrane region" description="Helical" evidence="12">
    <location>
        <begin position="259"/>
        <end position="282"/>
    </location>
</feature>
<evidence type="ECO:0000256" key="10">
    <source>
        <dbReference type="ARBA" id="ARBA00030646"/>
    </source>
</evidence>
<feature type="transmembrane region" description="Helical" evidence="12">
    <location>
        <begin position="320"/>
        <end position="338"/>
    </location>
</feature>
<feature type="transmembrane region" description="Helical" evidence="12">
    <location>
        <begin position="49"/>
        <end position="69"/>
    </location>
</feature>
<dbReference type="InterPro" id="IPR008509">
    <property type="entry name" value="MOT2/MFSD5"/>
</dbReference>
<keyword evidence="8" id="KW-0406">Ion transport</keyword>
<dbReference type="CDD" id="cd17487">
    <property type="entry name" value="MFS_MFSD5_like"/>
    <property type="match status" value="1"/>
</dbReference>
<dbReference type="SUPFAM" id="SSF103473">
    <property type="entry name" value="MFS general substrate transporter"/>
    <property type="match status" value="1"/>
</dbReference>
<dbReference type="AlphaFoldDB" id="A0A162PIL0"/>
<evidence type="ECO:0000256" key="2">
    <source>
        <dbReference type="ARBA" id="ARBA00004651"/>
    </source>
</evidence>
<evidence type="ECO:0000256" key="7">
    <source>
        <dbReference type="ARBA" id="ARBA00022989"/>
    </source>
</evidence>
<name>A0A162PIL0_PHYB8</name>
<dbReference type="Proteomes" id="UP000077315">
    <property type="component" value="Unassembled WGS sequence"/>
</dbReference>
<evidence type="ECO:0000256" key="8">
    <source>
        <dbReference type="ARBA" id="ARBA00023065"/>
    </source>
</evidence>
<accession>A0A162PIL0</accession>
<dbReference type="PANTHER" id="PTHR23516:SF1">
    <property type="entry name" value="MOLYBDATE-ANION TRANSPORTER"/>
    <property type="match status" value="1"/>
</dbReference>
<reference evidence="14" key="1">
    <citation type="submission" date="2015-06" db="EMBL/GenBank/DDBJ databases">
        <title>Expansion of signal transduction pathways in fungi by whole-genome duplication.</title>
        <authorList>
            <consortium name="DOE Joint Genome Institute"/>
            <person name="Corrochano L.M."/>
            <person name="Kuo A."/>
            <person name="Marcet-Houben M."/>
            <person name="Polaino S."/>
            <person name="Salamov A."/>
            <person name="Villalobos J.M."/>
            <person name="Alvarez M.I."/>
            <person name="Avalos J."/>
            <person name="Benito E.P."/>
            <person name="Benoit I."/>
            <person name="Burger G."/>
            <person name="Camino L.P."/>
            <person name="Canovas D."/>
            <person name="Cerda-Olmedo E."/>
            <person name="Cheng J.-F."/>
            <person name="Dominguez A."/>
            <person name="Elias M."/>
            <person name="Eslava A.P."/>
            <person name="Glaser F."/>
            <person name="Grimwood J."/>
            <person name="Gutierrez G."/>
            <person name="Heitman J."/>
            <person name="Henrissat B."/>
            <person name="Iturriaga E.A."/>
            <person name="Lang B.F."/>
            <person name="Lavin J.L."/>
            <person name="Lee S."/>
            <person name="Li W."/>
            <person name="Lindquist E."/>
            <person name="Lopez-Garcia S."/>
            <person name="Luque E.M."/>
            <person name="Marcos A.T."/>
            <person name="Martin J."/>
            <person name="McCluskey K."/>
            <person name="Medina H.R."/>
            <person name="Miralles-Duran A."/>
            <person name="Miyazaki A."/>
            <person name="Munoz-Torres E."/>
            <person name="Oguiza J.A."/>
            <person name="Ohm R."/>
            <person name="Olmedo M."/>
            <person name="Orejas M."/>
            <person name="Ortiz-Castellanos L."/>
            <person name="Pisabarro A.G."/>
            <person name="Rodriguez-Romero J."/>
            <person name="Ruiz-Herrera J."/>
            <person name="Ruiz-Vazquez R."/>
            <person name="Sanz C."/>
            <person name="Schackwitz W."/>
            <person name="Schmutz J."/>
            <person name="Shahriari M."/>
            <person name="Shelest E."/>
            <person name="Silva-Franco F."/>
            <person name="Soanes D."/>
            <person name="Syed K."/>
            <person name="Tagua V.G."/>
            <person name="Talbot N.J."/>
            <person name="Thon M."/>
            <person name="De vries R.P."/>
            <person name="Wiebenga A."/>
            <person name="Yadav J.S."/>
            <person name="Braun E.L."/>
            <person name="Baker S."/>
            <person name="Garre V."/>
            <person name="Horwitz B."/>
            <person name="Torres-Martinez S."/>
            <person name="Idnurm A."/>
            <person name="Herrera-Estrella A."/>
            <person name="Gabaldon T."/>
            <person name="Grigoriev I.V."/>
        </authorList>
    </citation>
    <scope>NUCLEOTIDE SEQUENCE [LARGE SCALE GENOMIC DNA]</scope>
    <source>
        <strain evidence="14">NRRL 1555(-)</strain>
    </source>
</reference>
<keyword evidence="9 12" id="KW-0472">Membrane</keyword>
<feature type="transmembrane region" description="Helical" evidence="12">
    <location>
        <begin position="225"/>
        <end position="247"/>
    </location>
</feature>
<dbReference type="STRING" id="763407.A0A162PIL0"/>
<comment type="subcellular location">
    <subcellularLocation>
        <location evidence="2">Cell membrane</location>
        <topology evidence="2">Multi-pass membrane protein</topology>
    </subcellularLocation>
</comment>
<dbReference type="InterPro" id="IPR036259">
    <property type="entry name" value="MFS_trans_sf"/>
</dbReference>
<evidence type="ECO:0000313" key="14">
    <source>
        <dbReference type="Proteomes" id="UP000077315"/>
    </source>
</evidence>
<dbReference type="GO" id="GO:0015098">
    <property type="term" value="F:molybdate ion transmembrane transporter activity"/>
    <property type="evidence" value="ECO:0007669"/>
    <property type="project" value="InterPro"/>
</dbReference>
<proteinExistence type="predicted"/>
<dbReference type="PANTHER" id="PTHR23516">
    <property type="entry name" value="SAM (S-ADENOSYL METHIONINE) TRANSPORTER"/>
    <property type="match status" value="1"/>
</dbReference>
<evidence type="ECO:0000256" key="3">
    <source>
        <dbReference type="ARBA" id="ARBA00021242"/>
    </source>
</evidence>
<dbReference type="OrthoDB" id="263957at2759"/>
<gene>
    <name evidence="13" type="ORF">PHYBLDRAFT_168548</name>
</gene>
<dbReference type="GO" id="GO:0006811">
    <property type="term" value="P:monoatomic ion transport"/>
    <property type="evidence" value="ECO:0007669"/>
    <property type="project" value="UniProtKB-KW"/>
</dbReference>
<keyword evidence="7 12" id="KW-1133">Transmembrane helix</keyword>
<sequence length="414" mass="45639">MMTISNANPIEFKKLQKQYLIVYLLVMGADWLQGPYLYKLYRSYGLDLSQIACLFLTGFFSGAIAGTAMGSAADTIGRRKMCLGFCTMSICGLFLRQIDSYSVLFLSHILSGLCTALLYSVFEAWYVSEHTSRGFPNEWRARTFATGTFLNGLVAILAGVSANGLVSWWGYGAPYYGAIVLLATAAVVIQSIWTENYGEGDGKTDTQLIHTLKEGCRTLWNDTNIIILGTAQTFFECSMYVFVLLYTPAVENAVGARELPLGMLFSTLMFAVMMGSLTFRVIERQVKIIAFLDYSHILALALGLASFSFGVMSYFEPTSIVLLVSSYHIFEFTTGLYYPAISSLKADVIPEETRAGVMTLLRIPMNLGVGFLMWHVEDLSTATMFAICGLMTLAGCVLVTLTYRSKITPVIPSP</sequence>
<dbReference type="EMBL" id="KV440981">
    <property type="protein sequence ID" value="OAD73197.1"/>
    <property type="molecule type" value="Genomic_DNA"/>
</dbReference>
<evidence type="ECO:0000256" key="1">
    <source>
        <dbReference type="ARBA" id="ARBA00003019"/>
    </source>
</evidence>
<feature type="transmembrane region" description="Helical" evidence="12">
    <location>
        <begin position="20"/>
        <end position="37"/>
    </location>
</feature>
<organism evidence="13 14">
    <name type="scientific">Phycomyces blakesleeanus (strain ATCC 8743b / DSM 1359 / FGSC 10004 / NBRC 33097 / NRRL 1555)</name>
    <dbReference type="NCBI Taxonomy" id="763407"/>
    <lineage>
        <taxon>Eukaryota</taxon>
        <taxon>Fungi</taxon>
        <taxon>Fungi incertae sedis</taxon>
        <taxon>Mucoromycota</taxon>
        <taxon>Mucoromycotina</taxon>
        <taxon>Mucoromycetes</taxon>
        <taxon>Mucorales</taxon>
        <taxon>Phycomycetaceae</taxon>
        <taxon>Phycomyces</taxon>
    </lineage>
</organism>
<evidence type="ECO:0000313" key="13">
    <source>
        <dbReference type="EMBL" id="OAD73197.1"/>
    </source>
</evidence>
<evidence type="ECO:0000256" key="5">
    <source>
        <dbReference type="ARBA" id="ARBA00022475"/>
    </source>
</evidence>
<keyword evidence="6 12" id="KW-0812">Transmembrane</keyword>
<dbReference type="GeneID" id="28996797"/>
<evidence type="ECO:0000256" key="12">
    <source>
        <dbReference type="SAM" id="Phobius"/>
    </source>
</evidence>
<evidence type="ECO:0000256" key="9">
    <source>
        <dbReference type="ARBA" id="ARBA00023136"/>
    </source>
</evidence>
<feature type="transmembrane region" description="Helical" evidence="12">
    <location>
        <begin position="382"/>
        <end position="403"/>
    </location>
</feature>
<dbReference type="InParanoid" id="A0A162PIL0"/>
<evidence type="ECO:0000256" key="6">
    <source>
        <dbReference type="ARBA" id="ARBA00022692"/>
    </source>
</evidence>
<protein>
    <recommendedName>
        <fullName evidence="3">Molybdate-anion transporter</fullName>
    </recommendedName>
    <alternativeName>
        <fullName evidence="10">Major facilitator superfamily domain-containing protein 5</fullName>
    </alternativeName>
    <alternativeName>
        <fullName evidence="11">Molybdate transporter 2 homolog</fullName>
    </alternativeName>
</protein>
<dbReference type="RefSeq" id="XP_018291237.1">
    <property type="nucleotide sequence ID" value="XM_018435891.1"/>
</dbReference>
<dbReference type="VEuPathDB" id="FungiDB:PHYBLDRAFT_168548"/>
<keyword evidence="4" id="KW-0813">Transport</keyword>
<keyword evidence="14" id="KW-1185">Reference proteome</keyword>
<feature type="transmembrane region" description="Helical" evidence="12">
    <location>
        <begin position="175"/>
        <end position="193"/>
    </location>
</feature>
<comment type="function">
    <text evidence="1">Mediates high-affinity intracellular uptake of the rare oligo-element molybdenum.</text>
</comment>
<evidence type="ECO:0000256" key="4">
    <source>
        <dbReference type="ARBA" id="ARBA00022448"/>
    </source>
</evidence>
<dbReference type="Gene3D" id="1.20.1250.20">
    <property type="entry name" value="MFS general substrate transporter like domains"/>
    <property type="match status" value="1"/>
</dbReference>
<keyword evidence="5" id="KW-1003">Cell membrane</keyword>